<organism evidence="10 11">
    <name type="scientific">Flaviflexus equikiangi</name>
    <dbReference type="NCBI Taxonomy" id="2758573"/>
    <lineage>
        <taxon>Bacteria</taxon>
        <taxon>Bacillati</taxon>
        <taxon>Actinomycetota</taxon>
        <taxon>Actinomycetes</taxon>
        <taxon>Actinomycetales</taxon>
        <taxon>Actinomycetaceae</taxon>
        <taxon>Flaviflexus</taxon>
    </lineage>
</organism>
<comment type="subcellular location">
    <subcellularLocation>
        <location evidence="1">Membrane</location>
    </subcellularLocation>
</comment>
<dbReference type="InterPro" id="IPR034804">
    <property type="entry name" value="SQR/QFR_C/D"/>
</dbReference>
<protein>
    <submittedName>
        <fullName evidence="10">Succinate dehydrogenase cytochrome b subunit</fullName>
    </submittedName>
</protein>
<evidence type="ECO:0000256" key="9">
    <source>
        <dbReference type="SAM" id="Phobius"/>
    </source>
</evidence>
<dbReference type="NCBIfam" id="TIGR02046">
    <property type="entry name" value="sdhC_b558_fam"/>
    <property type="match status" value="1"/>
</dbReference>
<dbReference type="Gene3D" id="1.20.1300.10">
    <property type="entry name" value="Fumarate reductase/succinate dehydrogenase, transmembrane subunit"/>
    <property type="match status" value="1"/>
</dbReference>
<feature type="transmembrane region" description="Helical" evidence="9">
    <location>
        <begin position="59"/>
        <end position="81"/>
    </location>
</feature>
<evidence type="ECO:0000256" key="6">
    <source>
        <dbReference type="ARBA" id="ARBA00023004"/>
    </source>
</evidence>
<feature type="transmembrane region" description="Helical" evidence="9">
    <location>
        <begin position="246"/>
        <end position="270"/>
    </location>
</feature>
<feature type="transmembrane region" description="Helical" evidence="9">
    <location>
        <begin position="210"/>
        <end position="234"/>
    </location>
</feature>
<evidence type="ECO:0000313" key="11">
    <source>
        <dbReference type="Proteomes" id="UP000705983"/>
    </source>
</evidence>
<reference evidence="11" key="1">
    <citation type="submission" date="2021-02" db="EMBL/GenBank/DDBJ databases">
        <title>Leucobacter sp. CX169.</title>
        <authorList>
            <person name="Cheng Y."/>
        </authorList>
    </citation>
    <scope>NUCLEOTIDE SEQUENCE [LARGE SCALE GENOMIC DNA]</scope>
    <source>
        <strain evidence="11">JY899</strain>
    </source>
</reference>
<keyword evidence="11" id="KW-1185">Reference proteome</keyword>
<dbReference type="CDD" id="cd03498">
    <property type="entry name" value="SQR_TypeB_2_TM"/>
    <property type="match status" value="1"/>
</dbReference>
<keyword evidence="6" id="KW-0408">Iron</keyword>
<feature type="transmembrane region" description="Helical" evidence="9">
    <location>
        <begin position="156"/>
        <end position="177"/>
    </location>
</feature>
<dbReference type="SUPFAM" id="SSF81343">
    <property type="entry name" value="Fumarate reductase respiratory complex transmembrane subunits"/>
    <property type="match status" value="1"/>
</dbReference>
<evidence type="ECO:0000256" key="3">
    <source>
        <dbReference type="ARBA" id="ARBA00022692"/>
    </source>
</evidence>
<evidence type="ECO:0000256" key="2">
    <source>
        <dbReference type="ARBA" id="ARBA00022617"/>
    </source>
</evidence>
<dbReference type="InterPro" id="IPR000701">
    <property type="entry name" value="SuccDH_FuR_B_TM-su"/>
</dbReference>
<evidence type="ECO:0000256" key="1">
    <source>
        <dbReference type="ARBA" id="ARBA00004370"/>
    </source>
</evidence>
<feature type="transmembrane region" description="Helical" evidence="9">
    <location>
        <begin position="113"/>
        <end position="135"/>
    </location>
</feature>
<evidence type="ECO:0000256" key="4">
    <source>
        <dbReference type="ARBA" id="ARBA00022723"/>
    </source>
</evidence>
<gene>
    <name evidence="10" type="ORF">JVW63_05670</name>
</gene>
<keyword evidence="3 9" id="KW-0812">Transmembrane</keyword>
<accession>A0ABS2TIR6</accession>
<keyword evidence="7 9" id="KW-0472">Membrane</keyword>
<dbReference type="RefSeq" id="WP_187996518.1">
    <property type="nucleotide sequence ID" value="NZ_JACEXG010000003.1"/>
</dbReference>
<dbReference type="Pfam" id="PF01127">
    <property type="entry name" value="Sdh_cyt"/>
    <property type="match status" value="1"/>
</dbReference>
<keyword evidence="5 9" id="KW-1133">Transmembrane helix</keyword>
<feature type="region of interest" description="Disordered" evidence="8">
    <location>
        <begin position="1"/>
        <end position="20"/>
    </location>
</feature>
<dbReference type="EMBL" id="JAFFJS010000003">
    <property type="protein sequence ID" value="MBM9433184.1"/>
    <property type="molecule type" value="Genomic_DNA"/>
</dbReference>
<dbReference type="InterPro" id="IPR011138">
    <property type="entry name" value="Cytochrome_b-558"/>
</dbReference>
<evidence type="ECO:0000256" key="8">
    <source>
        <dbReference type="SAM" id="MobiDB-lite"/>
    </source>
</evidence>
<evidence type="ECO:0000256" key="5">
    <source>
        <dbReference type="ARBA" id="ARBA00022989"/>
    </source>
</evidence>
<evidence type="ECO:0000313" key="10">
    <source>
        <dbReference type="EMBL" id="MBM9433184.1"/>
    </source>
</evidence>
<sequence>MMSSQIDDDRRMSTRSLPRIGAIEGVDPAVLERGRVSTPSAPLPPKPQEVRPPVRPPTWFVKTTAAVTGILLALFVSIHMIGNIKVYAGPESFNSYAHWLRVVGYPLLPEMSLLWVVRFVMAGAIIAHIWSTLLIRHRGAKHRGKQRSPLLRAGSIISRLMLITGLVLMVFIIIHILDLTTGHMNGTFLSPTAEQSFAYENLINSFSRPLFAVIYAFSMLALAAHLIHGLWLVAADLGVTGRRTRAVWRIAAYIVGIAVAAINMSIPLAVQIGVLA</sequence>
<comment type="caution">
    <text evidence="10">The sequence shown here is derived from an EMBL/GenBank/DDBJ whole genome shotgun (WGS) entry which is preliminary data.</text>
</comment>
<name>A0ABS2TIR6_9ACTO</name>
<keyword evidence="2" id="KW-0349">Heme</keyword>
<proteinExistence type="predicted"/>
<dbReference type="Proteomes" id="UP000705983">
    <property type="component" value="Unassembled WGS sequence"/>
</dbReference>
<evidence type="ECO:0000256" key="7">
    <source>
        <dbReference type="ARBA" id="ARBA00023136"/>
    </source>
</evidence>
<keyword evidence="4" id="KW-0479">Metal-binding</keyword>